<feature type="transmembrane region" description="Helical" evidence="1">
    <location>
        <begin position="141"/>
        <end position="164"/>
    </location>
</feature>
<dbReference type="GO" id="GO:0032153">
    <property type="term" value="C:cell division site"/>
    <property type="evidence" value="ECO:0007669"/>
    <property type="project" value="TreeGrafter"/>
</dbReference>
<proteinExistence type="predicted"/>
<feature type="transmembrane region" description="Helical" evidence="1">
    <location>
        <begin position="244"/>
        <end position="264"/>
    </location>
</feature>
<dbReference type="GO" id="GO:0051301">
    <property type="term" value="P:cell division"/>
    <property type="evidence" value="ECO:0007669"/>
    <property type="project" value="UniProtKB-KW"/>
</dbReference>
<accession>A0A1W1BRE8</accession>
<feature type="transmembrane region" description="Helical" evidence="1">
    <location>
        <begin position="179"/>
        <end position="197"/>
    </location>
</feature>
<reference evidence="2" key="1">
    <citation type="submission" date="2016-10" db="EMBL/GenBank/DDBJ databases">
        <authorList>
            <person name="de Groot N.N."/>
        </authorList>
    </citation>
    <scope>NUCLEOTIDE SEQUENCE</scope>
</reference>
<feature type="transmembrane region" description="Helical" evidence="1">
    <location>
        <begin position="204"/>
        <end position="224"/>
    </location>
</feature>
<dbReference type="PANTHER" id="PTHR47755">
    <property type="entry name" value="CELL DIVISION PROTEIN FTSX"/>
    <property type="match status" value="1"/>
</dbReference>
<keyword evidence="1" id="KW-0472">Membrane</keyword>
<feature type="transmembrane region" description="Helical" evidence="1">
    <location>
        <begin position="6"/>
        <end position="27"/>
    </location>
</feature>
<organism evidence="2">
    <name type="scientific">hydrothermal vent metagenome</name>
    <dbReference type="NCBI Taxonomy" id="652676"/>
    <lineage>
        <taxon>unclassified sequences</taxon>
        <taxon>metagenomes</taxon>
        <taxon>ecological metagenomes</taxon>
    </lineage>
</organism>
<dbReference type="EMBL" id="FPHF01000031">
    <property type="protein sequence ID" value="SFV56109.1"/>
    <property type="molecule type" value="Genomic_DNA"/>
</dbReference>
<dbReference type="GO" id="GO:0016020">
    <property type="term" value="C:membrane"/>
    <property type="evidence" value="ECO:0007669"/>
    <property type="project" value="InterPro"/>
</dbReference>
<dbReference type="AlphaFoldDB" id="A0A1W1BRE8"/>
<protein>
    <submittedName>
        <fullName evidence="2">Cell division protein FtsX</fullName>
    </submittedName>
</protein>
<keyword evidence="2" id="KW-0132">Cell division</keyword>
<dbReference type="PANTHER" id="PTHR47755:SF1">
    <property type="entry name" value="CELL DIVISION PROTEIN FTSX"/>
    <property type="match status" value="1"/>
</dbReference>
<evidence type="ECO:0000313" key="2">
    <source>
        <dbReference type="EMBL" id="SFV56109.1"/>
    </source>
</evidence>
<sequence length="270" mass="30235">MKSLRNHLSLVVALLSILFSLQTFIIVDRSINAYKDNLSNNYSLVAVSQKILNANIITNQHKLIKNIVLLSPDKVIKKLNHGISKKNIDLLKLSLPKFYKLTLVHYPSPDEVNNLTKSLLRDTSVIKVETFSKSHDTTYKLLLLFKTVISVFAFSVGVVTILLISKELKIWQFKHTERMSIMGLFGAPTWLSSAVLFRLAFVDALIASAFAFVIFSYVASSAWVQEQLANIGINIVVFDPIIDFGIMLGIALLLSTLLATFIVISHKEEV</sequence>
<name>A0A1W1BRE8_9ZZZZ</name>
<evidence type="ECO:0000256" key="1">
    <source>
        <dbReference type="SAM" id="Phobius"/>
    </source>
</evidence>
<dbReference type="InterPro" id="IPR004513">
    <property type="entry name" value="FtsX"/>
</dbReference>
<gene>
    <name evidence="2" type="ORF">MNB_SM-4-280</name>
</gene>
<keyword evidence="1" id="KW-1133">Transmembrane helix</keyword>
<keyword evidence="1" id="KW-0812">Transmembrane</keyword>
<keyword evidence="2" id="KW-0131">Cell cycle</keyword>